<accession>A0A182MR02</accession>
<proteinExistence type="inferred from homology"/>
<dbReference type="EnsemblMetazoa" id="ACUA024179-RA">
    <property type="protein sequence ID" value="ACUA024179-PA"/>
    <property type="gene ID" value="ACUA024179"/>
</dbReference>
<dbReference type="AlphaFoldDB" id="A0A182MR02"/>
<evidence type="ECO:0000256" key="9">
    <source>
        <dbReference type="RuleBase" id="RU364020"/>
    </source>
</evidence>
<evidence type="ECO:0000256" key="3">
    <source>
        <dbReference type="ARBA" id="ARBA00022679"/>
    </source>
</evidence>
<dbReference type="EMBL" id="AXCM01000169">
    <property type="status" value="NOT_ANNOTATED_CDS"/>
    <property type="molecule type" value="Genomic_DNA"/>
</dbReference>
<keyword evidence="6 9" id="KW-0333">Golgi apparatus</keyword>
<keyword evidence="9" id="KW-0119">Carbohydrate metabolism</keyword>
<keyword evidence="7 9" id="KW-0472">Membrane</keyword>
<evidence type="ECO:0000256" key="6">
    <source>
        <dbReference type="ARBA" id="ARBA00023034"/>
    </source>
</evidence>
<organism evidence="10 11">
    <name type="scientific">Anopheles culicifacies</name>
    <dbReference type="NCBI Taxonomy" id="139723"/>
    <lineage>
        <taxon>Eukaryota</taxon>
        <taxon>Metazoa</taxon>
        <taxon>Ecdysozoa</taxon>
        <taxon>Arthropoda</taxon>
        <taxon>Hexapoda</taxon>
        <taxon>Insecta</taxon>
        <taxon>Pterygota</taxon>
        <taxon>Neoptera</taxon>
        <taxon>Endopterygota</taxon>
        <taxon>Diptera</taxon>
        <taxon>Nematocera</taxon>
        <taxon>Culicoidea</taxon>
        <taxon>Culicidae</taxon>
        <taxon>Anophelinae</taxon>
        <taxon>Anopheles</taxon>
        <taxon>culicifacies species complex</taxon>
    </lineage>
</organism>
<sequence length="325" mass="38342">MDQIKEQESVNKGTIGLPDNRLLELKRVIVATIVGGALVCLCAVLFIDKNVTKSIAEINRDRLLHLRQACERTNNGGKYKIEPSFYIHVKNESLLYCLVFKSGTTTWFYNINRWAGYSEEKILDDKTDNFMLARQKYPWENPQKLLTSMKNAYSFIVVRDPFERLISAYEERLLGQLHPYFKKLSHQIYKRYHNDGNEYGIPTFQDFARYVVDQNRAEQPSDLHWRPINDLCTPCLARYDSIIKMESFGPELAYLVNRTQLQEKIKSVHMNHSRRDSLKRLIEKYFSQLTKQQYEDLYDIYRIDFELFQYSPESVILYVNGLTVL</sequence>
<evidence type="ECO:0000313" key="11">
    <source>
        <dbReference type="Proteomes" id="UP000075883"/>
    </source>
</evidence>
<dbReference type="GO" id="GO:0000139">
    <property type="term" value="C:Golgi membrane"/>
    <property type="evidence" value="ECO:0007669"/>
    <property type="project" value="UniProtKB-SubCell"/>
</dbReference>
<feature type="transmembrane region" description="Helical" evidence="9">
    <location>
        <begin position="28"/>
        <end position="47"/>
    </location>
</feature>
<comment type="subcellular location">
    <subcellularLocation>
        <location evidence="1 9">Golgi apparatus membrane</location>
        <topology evidence="1 9">Single-pass type II membrane protein</topology>
    </subcellularLocation>
</comment>
<dbReference type="VEuPathDB" id="VectorBase:ACUA024179"/>
<keyword evidence="9" id="KW-0735">Signal-anchor</keyword>
<evidence type="ECO:0000256" key="2">
    <source>
        <dbReference type="ARBA" id="ARBA00006339"/>
    </source>
</evidence>
<evidence type="ECO:0000256" key="5">
    <source>
        <dbReference type="ARBA" id="ARBA00022989"/>
    </source>
</evidence>
<keyword evidence="4 9" id="KW-0812">Transmembrane</keyword>
<evidence type="ECO:0000256" key="1">
    <source>
        <dbReference type="ARBA" id="ARBA00004323"/>
    </source>
</evidence>
<dbReference type="Proteomes" id="UP000075883">
    <property type="component" value="Unassembled WGS sequence"/>
</dbReference>
<reference evidence="10" key="2">
    <citation type="submission" date="2020-05" db="UniProtKB">
        <authorList>
            <consortium name="EnsemblMetazoa"/>
        </authorList>
    </citation>
    <scope>IDENTIFICATION</scope>
    <source>
        <strain evidence="10">A-37</strain>
    </source>
</reference>
<keyword evidence="5 9" id="KW-1133">Transmembrane helix</keyword>
<dbReference type="GO" id="GO:0008146">
    <property type="term" value="F:sulfotransferase activity"/>
    <property type="evidence" value="ECO:0007669"/>
    <property type="project" value="InterPro"/>
</dbReference>
<dbReference type="EC" id="2.8.2.-" evidence="9"/>
<dbReference type="GO" id="GO:0016051">
    <property type="term" value="P:carbohydrate biosynthetic process"/>
    <property type="evidence" value="ECO:0007669"/>
    <property type="project" value="InterPro"/>
</dbReference>
<dbReference type="STRING" id="139723.A0A182MR02"/>
<evidence type="ECO:0000256" key="7">
    <source>
        <dbReference type="ARBA" id="ARBA00023136"/>
    </source>
</evidence>
<dbReference type="InterPro" id="IPR018011">
    <property type="entry name" value="Carb_sulfotrans_8-10"/>
</dbReference>
<keyword evidence="8 9" id="KW-0325">Glycoprotein</keyword>
<evidence type="ECO:0000256" key="8">
    <source>
        <dbReference type="ARBA" id="ARBA00023180"/>
    </source>
</evidence>
<keyword evidence="3 9" id="KW-0808">Transferase</keyword>
<dbReference type="EMBL" id="AXCM01000170">
    <property type="status" value="NOT_ANNOTATED_CDS"/>
    <property type="molecule type" value="Genomic_DNA"/>
</dbReference>
<comment type="similarity">
    <text evidence="2 9">Belongs to the sulfotransferase 2 family.</text>
</comment>
<dbReference type="Pfam" id="PF03567">
    <property type="entry name" value="Sulfotransfer_2"/>
    <property type="match status" value="1"/>
</dbReference>
<dbReference type="PANTHER" id="PTHR12137:SF63">
    <property type="entry name" value="CARBOHYDRATE SULFOTRANSFERASE"/>
    <property type="match status" value="1"/>
</dbReference>
<dbReference type="InterPro" id="IPR005331">
    <property type="entry name" value="Sulfotransferase"/>
</dbReference>
<evidence type="ECO:0000256" key="4">
    <source>
        <dbReference type="ARBA" id="ARBA00022692"/>
    </source>
</evidence>
<keyword evidence="11" id="KW-1185">Reference proteome</keyword>
<name>A0A182MR02_9DIPT</name>
<evidence type="ECO:0000313" key="10">
    <source>
        <dbReference type="EnsemblMetazoa" id="ACUA024179-PA"/>
    </source>
</evidence>
<dbReference type="PANTHER" id="PTHR12137">
    <property type="entry name" value="CARBOHYDRATE SULFOTRANSFERASE"/>
    <property type="match status" value="1"/>
</dbReference>
<protein>
    <recommendedName>
        <fullName evidence="9">Carbohydrate sulfotransferase</fullName>
        <ecNumber evidence="9">2.8.2.-</ecNumber>
    </recommendedName>
</protein>
<reference evidence="11" key="1">
    <citation type="submission" date="2013-09" db="EMBL/GenBank/DDBJ databases">
        <title>The Genome Sequence of Anopheles culicifacies species A.</title>
        <authorList>
            <consortium name="The Broad Institute Genomics Platform"/>
            <person name="Neafsey D.E."/>
            <person name="Besansky N."/>
            <person name="Howell P."/>
            <person name="Walton C."/>
            <person name="Young S.K."/>
            <person name="Zeng Q."/>
            <person name="Gargeya S."/>
            <person name="Fitzgerald M."/>
            <person name="Haas B."/>
            <person name="Abouelleil A."/>
            <person name="Allen A.W."/>
            <person name="Alvarado L."/>
            <person name="Arachchi H.M."/>
            <person name="Berlin A.M."/>
            <person name="Chapman S.B."/>
            <person name="Gainer-Dewar J."/>
            <person name="Goldberg J."/>
            <person name="Griggs A."/>
            <person name="Gujja S."/>
            <person name="Hansen M."/>
            <person name="Howarth C."/>
            <person name="Imamovic A."/>
            <person name="Ireland A."/>
            <person name="Larimer J."/>
            <person name="McCowan C."/>
            <person name="Murphy C."/>
            <person name="Pearson M."/>
            <person name="Poon T.W."/>
            <person name="Priest M."/>
            <person name="Roberts A."/>
            <person name="Saif S."/>
            <person name="Shea T."/>
            <person name="Sisk P."/>
            <person name="Sykes S."/>
            <person name="Wortman J."/>
            <person name="Nusbaum C."/>
            <person name="Birren B."/>
        </authorList>
    </citation>
    <scope>NUCLEOTIDE SEQUENCE [LARGE SCALE GENOMIC DNA]</scope>
    <source>
        <strain evidence="11">A-37</strain>
    </source>
</reference>